<dbReference type="Gene3D" id="1.10.246.90">
    <property type="entry name" value="Nop domain"/>
    <property type="match status" value="1"/>
</dbReference>
<keyword evidence="2" id="KW-0539">Nucleus</keyword>
<evidence type="ECO:0000313" key="7">
    <source>
        <dbReference type="Proteomes" id="UP001163823"/>
    </source>
</evidence>
<dbReference type="SUPFAM" id="SSF89124">
    <property type="entry name" value="Nop domain"/>
    <property type="match status" value="1"/>
</dbReference>
<dbReference type="PANTHER" id="PTHR13904:SF0">
    <property type="entry name" value="U4_U6 SMALL NUCLEAR RIBONUCLEOPROTEIN PRP31"/>
    <property type="match status" value="1"/>
</dbReference>
<dbReference type="Proteomes" id="UP001163823">
    <property type="component" value="Chromosome 11"/>
</dbReference>
<dbReference type="PROSITE" id="PS51358">
    <property type="entry name" value="NOP"/>
    <property type="match status" value="1"/>
</dbReference>
<name>A0AAD7L6D0_QUISA</name>
<dbReference type="EMBL" id="JARAOO010000011">
    <property type="protein sequence ID" value="KAJ7951676.1"/>
    <property type="molecule type" value="Genomic_DNA"/>
</dbReference>
<dbReference type="Gene3D" id="1.10.287.4070">
    <property type="match status" value="1"/>
</dbReference>
<proteinExistence type="predicted"/>
<dbReference type="KEGG" id="qsa:O6P43_027685"/>
<dbReference type="GO" id="GO:0005687">
    <property type="term" value="C:U4 snRNP"/>
    <property type="evidence" value="ECO:0007669"/>
    <property type="project" value="TreeGrafter"/>
</dbReference>
<reference evidence="6" key="1">
    <citation type="journal article" date="2023" name="Science">
        <title>Elucidation of the pathway for biosynthesis of saponin adjuvants from the soapbark tree.</title>
        <authorList>
            <person name="Reed J."/>
            <person name="Orme A."/>
            <person name="El-Demerdash A."/>
            <person name="Owen C."/>
            <person name="Martin L.B.B."/>
            <person name="Misra R.C."/>
            <person name="Kikuchi S."/>
            <person name="Rejzek M."/>
            <person name="Martin A.C."/>
            <person name="Harkess A."/>
            <person name="Leebens-Mack J."/>
            <person name="Louveau T."/>
            <person name="Stephenson M.J."/>
            <person name="Osbourn A."/>
        </authorList>
    </citation>
    <scope>NUCLEOTIDE SEQUENCE</scope>
    <source>
        <strain evidence="6">S10</strain>
    </source>
</reference>
<keyword evidence="3 6" id="KW-0687">Ribonucleoprotein</keyword>
<dbReference type="PANTHER" id="PTHR13904">
    <property type="entry name" value="PRE-MRNA SPLICING FACTOR PRP31"/>
    <property type="match status" value="1"/>
</dbReference>
<dbReference type="InterPro" id="IPR019175">
    <property type="entry name" value="Prp31_C"/>
</dbReference>
<dbReference type="AlphaFoldDB" id="A0AAD7L6D0"/>
<feature type="region of interest" description="Disordered" evidence="4">
    <location>
        <begin position="281"/>
        <end position="315"/>
    </location>
</feature>
<gene>
    <name evidence="6" type="ORF">O6P43_027685</name>
</gene>
<dbReference type="InterPro" id="IPR036070">
    <property type="entry name" value="Nop_dom_sf"/>
</dbReference>
<evidence type="ECO:0000256" key="2">
    <source>
        <dbReference type="ARBA" id="ARBA00023242"/>
    </source>
</evidence>
<evidence type="ECO:0000256" key="3">
    <source>
        <dbReference type="ARBA" id="ARBA00023274"/>
    </source>
</evidence>
<protein>
    <submittedName>
        <fullName evidence="6">U4/U6 small nuclear ribonucleoprotein Prp31-like protein</fullName>
    </submittedName>
</protein>
<dbReference type="InterPro" id="IPR042239">
    <property type="entry name" value="Nop_C"/>
</dbReference>
<dbReference type="InterPro" id="IPR002687">
    <property type="entry name" value="Nop_dom"/>
</dbReference>
<keyword evidence="7" id="KW-1185">Reference proteome</keyword>
<accession>A0AAD7L6D0</accession>
<dbReference type="GO" id="GO:0046540">
    <property type="term" value="C:U4/U6 x U5 tri-snRNP complex"/>
    <property type="evidence" value="ECO:0007669"/>
    <property type="project" value="InterPro"/>
</dbReference>
<evidence type="ECO:0000313" key="6">
    <source>
        <dbReference type="EMBL" id="KAJ7951676.1"/>
    </source>
</evidence>
<sequence length="384" mass="41786">MENLADSFLGDLDELSDNEANIPEVDDIGDVDMESLNYDDLDSVSKLQKTQRYIDIMHKVEQVLEKGSGSVSVSDIVSNQEIGLEDDDDPEYKLFVECSKLLFDIENEIVAASTLSAKPLPIPEELVLVDACDRVLALDEERKKVLDFLESRMCYFVPNLSAVVGSDVAAKLIGTAGGIAALANMPACHVLLLGSKKKYLAGFSTATSQVRVRYIEKTATDILMNTASPAAHLRMRVCRLLAGKATLAARVDSIRGDPSGKIGRAFRDEISMQIVKWQKLPPARQPKPLPVPNYEQKKKRWSSAEEDEGKAGNGKLRVSVGQNKLAANVAKRFKLGKHYGSSGATTSGLNSSLAFTPVQGIELINPQAHAHQLGSGTQLEHILL</sequence>
<comment type="subcellular location">
    <subcellularLocation>
        <location evidence="1">Nucleus</location>
    </subcellularLocation>
</comment>
<organism evidence="6 7">
    <name type="scientific">Quillaja saponaria</name>
    <name type="common">Soap bark tree</name>
    <dbReference type="NCBI Taxonomy" id="32244"/>
    <lineage>
        <taxon>Eukaryota</taxon>
        <taxon>Viridiplantae</taxon>
        <taxon>Streptophyta</taxon>
        <taxon>Embryophyta</taxon>
        <taxon>Tracheophyta</taxon>
        <taxon>Spermatophyta</taxon>
        <taxon>Magnoliopsida</taxon>
        <taxon>eudicotyledons</taxon>
        <taxon>Gunneridae</taxon>
        <taxon>Pentapetalae</taxon>
        <taxon>rosids</taxon>
        <taxon>fabids</taxon>
        <taxon>Fabales</taxon>
        <taxon>Quillajaceae</taxon>
        <taxon>Quillaja</taxon>
    </lineage>
</organism>
<dbReference type="GO" id="GO:0071011">
    <property type="term" value="C:precatalytic spliceosome"/>
    <property type="evidence" value="ECO:0007669"/>
    <property type="project" value="TreeGrafter"/>
</dbReference>
<dbReference type="Pfam" id="PF01798">
    <property type="entry name" value="Nop"/>
    <property type="match status" value="1"/>
</dbReference>
<dbReference type="InterPro" id="IPR027105">
    <property type="entry name" value="Prp31"/>
</dbReference>
<comment type="caution">
    <text evidence="6">The sequence shown here is derived from an EMBL/GenBank/DDBJ whole genome shotgun (WGS) entry which is preliminary data.</text>
</comment>
<evidence type="ECO:0000256" key="4">
    <source>
        <dbReference type="SAM" id="MobiDB-lite"/>
    </source>
</evidence>
<feature type="domain" description="Nop" evidence="5">
    <location>
        <begin position="156"/>
        <end position="279"/>
    </location>
</feature>
<dbReference type="GO" id="GO:0000244">
    <property type="term" value="P:spliceosomal tri-snRNP complex assembly"/>
    <property type="evidence" value="ECO:0007669"/>
    <property type="project" value="InterPro"/>
</dbReference>
<dbReference type="Pfam" id="PF09785">
    <property type="entry name" value="Prp31_C"/>
    <property type="match status" value="1"/>
</dbReference>
<evidence type="ECO:0000259" key="5">
    <source>
        <dbReference type="PROSITE" id="PS51358"/>
    </source>
</evidence>
<evidence type="ECO:0000256" key="1">
    <source>
        <dbReference type="ARBA" id="ARBA00004123"/>
    </source>
</evidence>